<dbReference type="EMBL" id="JARJCM010000048">
    <property type="protein sequence ID" value="KAJ7035798.1"/>
    <property type="molecule type" value="Genomic_DNA"/>
</dbReference>
<name>A0AAD6X1W0_9AGAR</name>
<sequence>MSTHGSPRAPLQVLTRRTRTVLACSACRSRHLSSSRVFVSLMPWVQCARTDETPSAPCDRCIRRGFACKYVPVAEQPPRSPTANIERRRRGTSMSPPSTPQQSKLKGILSPYEEYSNLILPVQPPHTPASPFSLPSPLSLLSNRDDKEPGYGANRPPHRTTYGKDTSMGYVSSLHRYMDPHDSGVGYRPSLSDMESAMSVSGPSAHNHSYYAGRDFQPPQGRLPSRFSSPDPTYFRRPSYP</sequence>
<dbReference type="GO" id="GO:0008270">
    <property type="term" value="F:zinc ion binding"/>
    <property type="evidence" value="ECO:0007669"/>
    <property type="project" value="InterPro"/>
</dbReference>
<dbReference type="Gene3D" id="4.10.240.10">
    <property type="entry name" value="Zn(2)-C6 fungal-type DNA-binding domain"/>
    <property type="match status" value="1"/>
</dbReference>
<dbReference type="InterPro" id="IPR036864">
    <property type="entry name" value="Zn2-C6_fun-type_DNA-bd_sf"/>
</dbReference>
<feature type="compositionally biased region" description="Low complexity" evidence="1">
    <location>
        <begin position="129"/>
        <end position="142"/>
    </location>
</feature>
<gene>
    <name evidence="2" type="ORF">C8F04DRAFT_504618</name>
</gene>
<dbReference type="AlphaFoldDB" id="A0AAD6X1W0"/>
<evidence type="ECO:0000313" key="2">
    <source>
        <dbReference type="EMBL" id="KAJ7035798.1"/>
    </source>
</evidence>
<feature type="compositionally biased region" description="Low complexity" evidence="1">
    <location>
        <begin position="92"/>
        <end position="103"/>
    </location>
</feature>
<evidence type="ECO:0008006" key="4">
    <source>
        <dbReference type="Google" id="ProtNLM"/>
    </source>
</evidence>
<dbReference type="Proteomes" id="UP001218188">
    <property type="component" value="Unassembled WGS sequence"/>
</dbReference>
<keyword evidence="3" id="KW-1185">Reference proteome</keyword>
<comment type="caution">
    <text evidence="2">The sequence shown here is derived from an EMBL/GenBank/DDBJ whole genome shotgun (WGS) entry which is preliminary data.</text>
</comment>
<feature type="region of interest" description="Disordered" evidence="1">
    <location>
        <begin position="76"/>
        <end position="105"/>
    </location>
</feature>
<reference evidence="2" key="1">
    <citation type="submission" date="2023-03" db="EMBL/GenBank/DDBJ databases">
        <title>Massive genome expansion in bonnet fungi (Mycena s.s.) driven by repeated elements and novel gene families across ecological guilds.</title>
        <authorList>
            <consortium name="Lawrence Berkeley National Laboratory"/>
            <person name="Harder C.B."/>
            <person name="Miyauchi S."/>
            <person name="Viragh M."/>
            <person name="Kuo A."/>
            <person name="Thoen E."/>
            <person name="Andreopoulos B."/>
            <person name="Lu D."/>
            <person name="Skrede I."/>
            <person name="Drula E."/>
            <person name="Henrissat B."/>
            <person name="Morin E."/>
            <person name="Kohler A."/>
            <person name="Barry K."/>
            <person name="LaButti K."/>
            <person name="Morin E."/>
            <person name="Salamov A."/>
            <person name="Lipzen A."/>
            <person name="Mereny Z."/>
            <person name="Hegedus B."/>
            <person name="Baldrian P."/>
            <person name="Stursova M."/>
            <person name="Weitz H."/>
            <person name="Taylor A."/>
            <person name="Grigoriev I.V."/>
            <person name="Nagy L.G."/>
            <person name="Martin F."/>
            <person name="Kauserud H."/>
        </authorList>
    </citation>
    <scope>NUCLEOTIDE SEQUENCE</scope>
    <source>
        <strain evidence="2">CBHHK200</strain>
    </source>
</reference>
<accession>A0AAD6X1W0</accession>
<proteinExistence type="predicted"/>
<evidence type="ECO:0000313" key="3">
    <source>
        <dbReference type="Proteomes" id="UP001218188"/>
    </source>
</evidence>
<feature type="region of interest" description="Disordered" evidence="1">
    <location>
        <begin position="188"/>
        <end position="241"/>
    </location>
</feature>
<protein>
    <recommendedName>
        <fullName evidence="4">Zn(2)-C6 fungal-type domain-containing protein</fullName>
    </recommendedName>
</protein>
<evidence type="ECO:0000256" key="1">
    <source>
        <dbReference type="SAM" id="MobiDB-lite"/>
    </source>
</evidence>
<feature type="region of interest" description="Disordered" evidence="1">
    <location>
        <begin position="121"/>
        <end position="165"/>
    </location>
</feature>
<feature type="compositionally biased region" description="Polar residues" evidence="1">
    <location>
        <begin position="198"/>
        <end position="207"/>
    </location>
</feature>
<dbReference type="GO" id="GO:0000981">
    <property type="term" value="F:DNA-binding transcription factor activity, RNA polymerase II-specific"/>
    <property type="evidence" value="ECO:0007669"/>
    <property type="project" value="InterPro"/>
</dbReference>
<organism evidence="2 3">
    <name type="scientific">Mycena alexandri</name>
    <dbReference type="NCBI Taxonomy" id="1745969"/>
    <lineage>
        <taxon>Eukaryota</taxon>
        <taxon>Fungi</taxon>
        <taxon>Dikarya</taxon>
        <taxon>Basidiomycota</taxon>
        <taxon>Agaricomycotina</taxon>
        <taxon>Agaricomycetes</taxon>
        <taxon>Agaricomycetidae</taxon>
        <taxon>Agaricales</taxon>
        <taxon>Marasmiineae</taxon>
        <taxon>Mycenaceae</taxon>
        <taxon>Mycena</taxon>
    </lineage>
</organism>